<organism evidence="9 10">
    <name type="scientific">Desulfuromonas soudanensis</name>
    <dbReference type="NCBI Taxonomy" id="1603606"/>
    <lineage>
        <taxon>Bacteria</taxon>
        <taxon>Pseudomonadati</taxon>
        <taxon>Thermodesulfobacteriota</taxon>
        <taxon>Desulfuromonadia</taxon>
        <taxon>Desulfuromonadales</taxon>
        <taxon>Desulfuromonadaceae</taxon>
        <taxon>Desulfuromonas</taxon>
    </lineage>
</organism>
<dbReference type="InterPro" id="IPR036909">
    <property type="entry name" value="Cyt_c-like_dom_sf"/>
</dbReference>
<dbReference type="AlphaFoldDB" id="A0A0M4D1F7"/>
<dbReference type="Pfam" id="PF13442">
    <property type="entry name" value="Cytochrome_CBB3"/>
    <property type="match status" value="2"/>
</dbReference>
<feature type="transmembrane region" description="Helical" evidence="7">
    <location>
        <begin position="15"/>
        <end position="35"/>
    </location>
</feature>
<dbReference type="GO" id="GO:0009055">
    <property type="term" value="F:electron transfer activity"/>
    <property type="evidence" value="ECO:0007669"/>
    <property type="project" value="InterPro"/>
</dbReference>
<evidence type="ECO:0000256" key="4">
    <source>
        <dbReference type="ARBA" id="ARBA00022982"/>
    </source>
</evidence>
<evidence type="ECO:0000256" key="6">
    <source>
        <dbReference type="PROSITE-ProRule" id="PRU00433"/>
    </source>
</evidence>
<evidence type="ECO:0000313" key="9">
    <source>
        <dbReference type="EMBL" id="ALC16621.1"/>
    </source>
</evidence>
<feature type="domain" description="Cytochrome c" evidence="8">
    <location>
        <begin position="249"/>
        <end position="329"/>
    </location>
</feature>
<dbReference type="Proteomes" id="UP000057158">
    <property type="component" value="Chromosome"/>
</dbReference>
<feature type="domain" description="Cytochrome c" evidence="8">
    <location>
        <begin position="352"/>
        <end position="441"/>
    </location>
</feature>
<keyword evidence="7" id="KW-0812">Transmembrane</keyword>
<evidence type="ECO:0000256" key="5">
    <source>
        <dbReference type="ARBA" id="ARBA00023004"/>
    </source>
</evidence>
<keyword evidence="1" id="KW-0813">Transport</keyword>
<evidence type="ECO:0000256" key="2">
    <source>
        <dbReference type="ARBA" id="ARBA00022617"/>
    </source>
</evidence>
<evidence type="ECO:0000256" key="1">
    <source>
        <dbReference type="ARBA" id="ARBA00022448"/>
    </source>
</evidence>
<feature type="domain" description="Cytochrome c" evidence="8">
    <location>
        <begin position="146"/>
        <end position="228"/>
    </location>
</feature>
<keyword evidence="2 6" id="KW-0349">Heme</keyword>
<dbReference type="PANTHER" id="PTHR37823">
    <property type="entry name" value="CYTOCHROME C-553-LIKE"/>
    <property type="match status" value="1"/>
</dbReference>
<dbReference type="SUPFAM" id="SSF48695">
    <property type="entry name" value="Multiheme cytochromes"/>
    <property type="match status" value="1"/>
</dbReference>
<evidence type="ECO:0000256" key="3">
    <source>
        <dbReference type="ARBA" id="ARBA00022723"/>
    </source>
</evidence>
<sequence length="550" mass="59482">MNNGPKKPPFWIDRLLMFAALLACLCALTVLFVGWQRGRHHHHGLISDITVNLGGRPQREHCTTCHPGGGRPITAGEHTHQGHPDIAPHSPERLGCTGCHLGEGMALDETISHGLPGLGARTVLKGKEMQASCFRCHEPGPLPGAERAWSGYRLFLEKACDTCHHVAGLGRGGRFGPDLSTIGSHLGLAQIEVAIREPKKDPKNSIMPRFPLSSAQVAQLAYFLKSRVRDPYYATPMQVQAGRISLPALPAEAGAGILRGKKCLACHRFGEEDGRIAPDLTYIGDLRSADFLGEFLANPGRLIPGAVMPTISLSDEERTQMLRLLTTEAVGPVSLHGQAVAEEAGHDGHGAAADPAAKHLYMALCQRCHAAAGDGFGPIQPNLAAFPRAFAGNAGFFRRVADERLAGSLEKGIPGTSMPPYGRLLDRESRERLLDLLFGAFIGVPRQDKAELPPLPARPAVRAEDTLFDKLCQSCHGVAGTGTGPEHLKYLPRPRNLTNRPYFAPQDDERIARSIADGIPGTAMPAFRNRLNGEELWAMVEKVRTFSESR</sequence>
<dbReference type="RefSeq" id="WP_053550705.1">
    <property type="nucleotide sequence ID" value="NZ_CP010802.1"/>
</dbReference>
<dbReference type="InterPro" id="IPR051811">
    <property type="entry name" value="Cytochrome_c550/c551-like"/>
</dbReference>
<dbReference type="GO" id="GO:0020037">
    <property type="term" value="F:heme binding"/>
    <property type="evidence" value="ECO:0007669"/>
    <property type="project" value="InterPro"/>
</dbReference>
<keyword evidence="3 6" id="KW-0479">Metal-binding</keyword>
<reference evidence="9 10" key="1">
    <citation type="submission" date="2015-07" db="EMBL/GenBank/DDBJ databases">
        <title>Isolation and Genomic Characterization of a Novel Halophilic Metal-Reducing Deltaproteobacterium from the Deep Subsurface.</title>
        <authorList>
            <person name="Badalamenti J.P."/>
            <person name="Summers Z.M."/>
            <person name="Gralnick J.A."/>
            <person name="Bond D.R."/>
        </authorList>
    </citation>
    <scope>NUCLEOTIDE SEQUENCE [LARGE SCALE GENOMIC DNA]</scope>
    <source>
        <strain evidence="9 10">WTL</strain>
    </source>
</reference>
<dbReference type="PATRIC" id="fig|1603606.3.peg.2003"/>
<name>A0A0M4D1F7_9BACT</name>
<dbReference type="SUPFAM" id="SSF46626">
    <property type="entry name" value="Cytochrome c"/>
    <property type="match status" value="4"/>
</dbReference>
<dbReference type="KEGG" id="des:DSOUD_1849"/>
<gene>
    <name evidence="9" type="ORF">DSOUD_1849</name>
</gene>
<dbReference type="InterPro" id="IPR036280">
    <property type="entry name" value="Multihaem_cyt_sf"/>
</dbReference>
<keyword evidence="4" id="KW-0249">Electron transport</keyword>
<evidence type="ECO:0000313" key="10">
    <source>
        <dbReference type="Proteomes" id="UP000057158"/>
    </source>
</evidence>
<dbReference type="PROSITE" id="PS51007">
    <property type="entry name" value="CYTC"/>
    <property type="match status" value="4"/>
</dbReference>
<dbReference type="STRING" id="1603606.DSOUD_1849"/>
<dbReference type="EMBL" id="CP010802">
    <property type="protein sequence ID" value="ALC16621.1"/>
    <property type="molecule type" value="Genomic_DNA"/>
</dbReference>
<feature type="domain" description="Cytochrome c" evidence="8">
    <location>
        <begin position="459"/>
        <end position="547"/>
    </location>
</feature>
<evidence type="ECO:0000259" key="8">
    <source>
        <dbReference type="PROSITE" id="PS51007"/>
    </source>
</evidence>
<accession>A0A0M4D1F7</accession>
<keyword evidence="7" id="KW-1133">Transmembrane helix</keyword>
<keyword evidence="10" id="KW-1185">Reference proteome</keyword>
<keyword evidence="7" id="KW-0472">Membrane</keyword>
<dbReference type="Gene3D" id="1.10.760.10">
    <property type="entry name" value="Cytochrome c-like domain"/>
    <property type="match status" value="4"/>
</dbReference>
<evidence type="ECO:0000256" key="7">
    <source>
        <dbReference type="SAM" id="Phobius"/>
    </source>
</evidence>
<proteinExistence type="predicted"/>
<dbReference type="PANTHER" id="PTHR37823:SF1">
    <property type="entry name" value="CYTOCHROME C-553-LIKE"/>
    <property type="match status" value="1"/>
</dbReference>
<dbReference type="GO" id="GO:0046872">
    <property type="term" value="F:metal ion binding"/>
    <property type="evidence" value="ECO:0007669"/>
    <property type="project" value="UniProtKB-KW"/>
</dbReference>
<protein>
    <submittedName>
        <fullName evidence="9">Putative periplasmic multiheme cytochrome c</fullName>
    </submittedName>
</protein>
<keyword evidence="5 6" id="KW-0408">Iron</keyword>
<dbReference type="Pfam" id="PF00034">
    <property type="entry name" value="Cytochrom_C"/>
    <property type="match status" value="1"/>
</dbReference>
<dbReference type="InterPro" id="IPR009056">
    <property type="entry name" value="Cyt_c-like_dom"/>
</dbReference>